<evidence type="ECO:0000256" key="11">
    <source>
        <dbReference type="ARBA" id="ARBA00031195"/>
    </source>
</evidence>
<protein>
    <recommendedName>
        <fullName evidence="4">Acyl-protein thioesterase 1</fullName>
        <ecNumber evidence="3">3.1.2.22</ecNumber>
    </recommendedName>
    <alternativeName>
        <fullName evidence="11">Palmitoyl-protein hydrolase</fullName>
    </alternativeName>
</protein>
<comment type="similarity">
    <text evidence="2">Belongs to the AB hydrolase superfamily. AB hydrolase 2 family.</text>
</comment>
<evidence type="ECO:0000313" key="15">
    <source>
        <dbReference type="Proteomes" id="UP001302676"/>
    </source>
</evidence>
<feature type="domain" description="Phospholipase/carboxylesterase/thioesterase" evidence="13">
    <location>
        <begin position="15"/>
        <end position="229"/>
    </location>
</feature>
<dbReference type="SUPFAM" id="SSF53474">
    <property type="entry name" value="alpha/beta-Hydrolases"/>
    <property type="match status" value="1"/>
</dbReference>
<keyword evidence="6" id="KW-0963">Cytoplasm</keyword>
<dbReference type="InterPro" id="IPR050565">
    <property type="entry name" value="LYPA1-2/EST-like"/>
</dbReference>
<evidence type="ECO:0000256" key="9">
    <source>
        <dbReference type="ARBA" id="ARBA00023098"/>
    </source>
</evidence>
<evidence type="ECO:0000256" key="7">
    <source>
        <dbReference type="ARBA" id="ARBA00022801"/>
    </source>
</evidence>
<keyword evidence="7" id="KW-0378">Hydrolase</keyword>
<dbReference type="GO" id="GO:0008474">
    <property type="term" value="F:palmitoyl-(protein) hydrolase activity"/>
    <property type="evidence" value="ECO:0007669"/>
    <property type="project" value="UniProtKB-EC"/>
</dbReference>
<organism evidence="14 15">
    <name type="scientific">Dichotomopilus funicola</name>
    <dbReference type="NCBI Taxonomy" id="1934379"/>
    <lineage>
        <taxon>Eukaryota</taxon>
        <taxon>Fungi</taxon>
        <taxon>Dikarya</taxon>
        <taxon>Ascomycota</taxon>
        <taxon>Pezizomycotina</taxon>
        <taxon>Sordariomycetes</taxon>
        <taxon>Sordariomycetidae</taxon>
        <taxon>Sordariales</taxon>
        <taxon>Chaetomiaceae</taxon>
        <taxon>Dichotomopilus</taxon>
    </lineage>
</organism>
<evidence type="ECO:0000256" key="12">
    <source>
        <dbReference type="ARBA" id="ARBA00047337"/>
    </source>
</evidence>
<keyword evidence="8" id="KW-0276">Fatty acid metabolism</keyword>
<keyword evidence="15" id="KW-1185">Reference proteome</keyword>
<dbReference type="GO" id="GO:0052689">
    <property type="term" value="F:carboxylic ester hydrolase activity"/>
    <property type="evidence" value="ECO:0007669"/>
    <property type="project" value="UniProtKB-KW"/>
</dbReference>
<dbReference type="GO" id="GO:0005737">
    <property type="term" value="C:cytoplasm"/>
    <property type="evidence" value="ECO:0007669"/>
    <property type="project" value="UniProtKB-SubCell"/>
</dbReference>
<name>A0AAN6V5Q1_9PEZI</name>
<dbReference type="GeneID" id="87813296"/>
<keyword evidence="9" id="KW-0443">Lipid metabolism</keyword>
<proteinExistence type="inferred from homology"/>
<gene>
    <name evidence="14" type="ORF">C8A04DRAFT_10698</name>
</gene>
<dbReference type="FunFam" id="3.40.50.1820:FF:000010">
    <property type="entry name" value="Acyl-protein thioesterase 2"/>
    <property type="match status" value="1"/>
</dbReference>
<dbReference type="AlphaFoldDB" id="A0AAN6V5Q1"/>
<evidence type="ECO:0000256" key="2">
    <source>
        <dbReference type="ARBA" id="ARBA00006499"/>
    </source>
</evidence>
<evidence type="ECO:0000313" key="14">
    <source>
        <dbReference type="EMBL" id="KAK4145383.1"/>
    </source>
</evidence>
<comment type="caution">
    <text evidence="14">The sequence shown here is derived from an EMBL/GenBank/DDBJ whole genome shotgun (WGS) entry which is preliminary data.</text>
</comment>
<reference evidence="14" key="2">
    <citation type="submission" date="2023-05" db="EMBL/GenBank/DDBJ databases">
        <authorList>
            <consortium name="Lawrence Berkeley National Laboratory"/>
            <person name="Steindorff A."/>
            <person name="Hensen N."/>
            <person name="Bonometti L."/>
            <person name="Westerberg I."/>
            <person name="Brannstrom I.O."/>
            <person name="Guillou S."/>
            <person name="Cros-Aarteil S."/>
            <person name="Calhoun S."/>
            <person name="Haridas S."/>
            <person name="Kuo A."/>
            <person name="Mondo S."/>
            <person name="Pangilinan J."/>
            <person name="Riley R."/>
            <person name="Labutti K."/>
            <person name="Andreopoulos B."/>
            <person name="Lipzen A."/>
            <person name="Chen C."/>
            <person name="Yanf M."/>
            <person name="Daum C."/>
            <person name="Ng V."/>
            <person name="Clum A."/>
            <person name="Ohm R."/>
            <person name="Martin F."/>
            <person name="Silar P."/>
            <person name="Natvig D."/>
            <person name="Lalanne C."/>
            <person name="Gautier V."/>
            <person name="Ament-Velasquez S.L."/>
            <person name="Kruys A."/>
            <person name="Hutchinson M.I."/>
            <person name="Powell A.J."/>
            <person name="Barry K."/>
            <person name="Miller A.N."/>
            <person name="Grigoriev I.V."/>
            <person name="Debuchy R."/>
            <person name="Gladieux P."/>
            <person name="Thoren M.H."/>
            <person name="Johannesson H."/>
        </authorList>
    </citation>
    <scope>NUCLEOTIDE SEQUENCE</scope>
    <source>
        <strain evidence="14">CBS 141.50</strain>
    </source>
</reference>
<evidence type="ECO:0000256" key="6">
    <source>
        <dbReference type="ARBA" id="ARBA00022490"/>
    </source>
</evidence>
<dbReference type="PANTHER" id="PTHR10655">
    <property type="entry name" value="LYSOPHOSPHOLIPASE-RELATED"/>
    <property type="match status" value="1"/>
</dbReference>
<dbReference type="PANTHER" id="PTHR10655:SF17">
    <property type="entry name" value="LYSOPHOSPHOLIPASE-LIKE PROTEIN 1"/>
    <property type="match status" value="1"/>
</dbReference>
<keyword evidence="5" id="KW-0719">Serine esterase</keyword>
<dbReference type="InterPro" id="IPR029058">
    <property type="entry name" value="AB_hydrolase_fold"/>
</dbReference>
<evidence type="ECO:0000256" key="1">
    <source>
        <dbReference type="ARBA" id="ARBA00004496"/>
    </source>
</evidence>
<dbReference type="InterPro" id="IPR003140">
    <property type="entry name" value="PLipase/COase/thioEstase"/>
</dbReference>
<comment type="subcellular location">
    <subcellularLocation>
        <location evidence="1">Cytoplasm</location>
    </subcellularLocation>
</comment>
<dbReference type="Gene3D" id="3.40.50.1820">
    <property type="entry name" value="alpha/beta hydrolase"/>
    <property type="match status" value="1"/>
</dbReference>
<dbReference type="EC" id="3.1.2.22" evidence="3"/>
<dbReference type="EMBL" id="MU853569">
    <property type="protein sequence ID" value="KAK4145383.1"/>
    <property type="molecule type" value="Genomic_DNA"/>
</dbReference>
<comment type="function">
    <text evidence="10">Hydrolyzes fatty acids from S-acylated cysteine residues in proteins with a strong preference for palmitoylated G-alpha proteins over other acyl substrates. Mediates the deacylation of G-alpha proteins such as GPA1 in vivo, but has weak or no activity toward palmitoylated Ras proteins. Has weak lysophospholipase activity in vitro; however such activity may not exist in vivo.</text>
</comment>
<accession>A0AAN6V5Q1</accession>
<comment type="catalytic activity">
    <reaction evidence="12">
        <text>S-hexadecanoyl-L-cysteinyl-[protein] + H2O = L-cysteinyl-[protein] + hexadecanoate + H(+)</text>
        <dbReference type="Rhea" id="RHEA:19233"/>
        <dbReference type="Rhea" id="RHEA-COMP:10131"/>
        <dbReference type="Rhea" id="RHEA-COMP:11032"/>
        <dbReference type="ChEBI" id="CHEBI:7896"/>
        <dbReference type="ChEBI" id="CHEBI:15377"/>
        <dbReference type="ChEBI" id="CHEBI:15378"/>
        <dbReference type="ChEBI" id="CHEBI:29950"/>
        <dbReference type="ChEBI" id="CHEBI:74151"/>
        <dbReference type="EC" id="3.1.2.22"/>
    </reaction>
</comment>
<reference evidence="14" key="1">
    <citation type="journal article" date="2023" name="Mol. Phylogenet. Evol.">
        <title>Genome-scale phylogeny and comparative genomics of the fungal order Sordariales.</title>
        <authorList>
            <person name="Hensen N."/>
            <person name="Bonometti L."/>
            <person name="Westerberg I."/>
            <person name="Brannstrom I.O."/>
            <person name="Guillou S."/>
            <person name="Cros-Aarteil S."/>
            <person name="Calhoun S."/>
            <person name="Haridas S."/>
            <person name="Kuo A."/>
            <person name="Mondo S."/>
            <person name="Pangilinan J."/>
            <person name="Riley R."/>
            <person name="LaButti K."/>
            <person name="Andreopoulos B."/>
            <person name="Lipzen A."/>
            <person name="Chen C."/>
            <person name="Yan M."/>
            <person name="Daum C."/>
            <person name="Ng V."/>
            <person name="Clum A."/>
            <person name="Steindorff A."/>
            <person name="Ohm R.A."/>
            <person name="Martin F."/>
            <person name="Silar P."/>
            <person name="Natvig D.O."/>
            <person name="Lalanne C."/>
            <person name="Gautier V."/>
            <person name="Ament-Velasquez S.L."/>
            <person name="Kruys A."/>
            <person name="Hutchinson M.I."/>
            <person name="Powell A.J."/>
            <person name="Barry K."/>
            <person name="Miller A.N."/>
            <person name="Grigoriev I.V."/>
            <person name="Debuchy R."/>
            <person name="Gladieux P."/>
            <person name="Hiltunen Thoren M."/>
            <person name="Johannesson H."/>
        </authorList>
    </citation>
    <scope>NUCLEOTIDE SEQUENCE</scope>
    <source>
        <strain evidence="14">CBS 141.50</strain>
    </source>
</reference>
<dbReference type="RefSeq" id="XP_062638754.1">
    <property type="nucleotide sequence ID" value="XM_062776683.1"/>
</dbReference>
<evidence type="ECO:0000256" key="3">
    <source>
        <dbReference type="ARBA" id="ARBA00012423"/>
    </source>
</evidence>
<dbReference type="Proteomes" id="UP001302676">
    <property type="component" value="Unassembled WGS sequence"/>
</dbReference>
<dbReference type="GO" id="GO:0006631">
    <property type="term" value="P:fatty acid metabolic process"/>
    <property type="evidence" value="ECO:0007669"/>
    <property type="project" value="UniProtKB-KW"/>
</dbReference>
<evidence type="ECO:0000256" key="5">
    <source>
        <dbReference type="ARBA" id="ARBA00022487"/>
    </source>
</evidence>
<evidence type="ECO:0000259" key="13">
    <source>
        <dbReference type="Pfam" id="PF02230"/>
    </source>
</evidence>
<evidence type="ECO:0000256" key="8">
    <source>
        <dbReference type="ARBA" id="ARBA00022832"/>
    </source>
</evidence>
<dbReference type="Pfam" id="PF02230">
    <property type="entry name" value="Abhydrolase_2"/>
    <property type="match status" value="1"/>
</dbReference>
<evidence type="ECO:0000256" key="4">
    <source>
        <dbReference type="ARBA" id="ARBA00014923"/>
    </source>
</evidence>
<evidence type="ECO:0000256" key="10">
    <source>
        <dbReference type="ARBA" id="ARBA00029392"/>
    </source>
</evidence>
<sequence length="245" mass="26922">MSSLSRTPPLLFPATARHTATVIFLHGLGDTGHGWAGAVENWRRRQRLDEVKFILPHAPAIPITCNWGMRMPGWFDIYKLDGDINSLREKEDKDGITLSQAYIHELIQNEIAAGIPAERIVLGGFSQGGAMSIYAGLTSKVRLGGIVALSSWLLLSLQFAELVPKPEFNKETPIFMGHGDLDKVVPTALGRLSFDLLKGLGYSISRKEYPGLEHSACLEELDDVEAFLKERLPAVGNSNEGKSEL</sequence>